<dbReference type="InterPro" id="IPR006299">
    <property type="entry name" value="FlgC"/>
</dbReference>
<evidence type="ECO:0000313" key="10">
    <source>
        <dbReference type="Proteomes" id="UP000288293"/>
    </source>
</evidence>
<dbReference type="RefSeq" id="WP_126803210.1">
    <property type="nucleotide sequence ID" value="NZ_PIPL01000001.1"/>
</dbReference>
<evidence type="ECO:0000256" key="4">
    <source>
        <dbReference type="ARBA" id="ARBA00023143"/>
    </source>
</evidence>
<dbReference type="InterPro" id="IPR010930">
    <property type="entry name" value="Flg_bb/hook_C_dom"/>
</dbReference>
<dbReference type="GO" id="GO:0030694">
    <property type="term" value="C:bacterial-type flagellum basal body, rod"/>
    <property type="evidence" value="ECO:0007669"/>
    <property type="project" value="UniProtKB-UniRule"/>
</dbReference>
<feature type="domain" description="Flagellar basal body rod protein N-terminal" evidence="7">
    <location>
        <begin position="8"/>
        <end position="32"/>
    </location>
</feature>
<keyword evidence="10" id="KW-1185">Reference proteome</keyword>
<feature type="domain" description="Flagellar basal-body/hook protein C-terminal" evidence="8">
    <location>
        <begin position="101"/>
        <end position="145"/>
    </location>
</feature>
<evidence type="ECO:0000256" key="1">
    <source>
        <dbReference type="ARBA" id="ARBA00004117"/>
    </source>
</evidence>
<proteinExistence type="inferred from homology"/>
<keyword evidence="9" id="KW-0282">Flagellum</keyword>
<dbReference type="PROSITE" id="PS00588">
    <property type="entry name" value="FLAGELLA_BB_ROD"/>
    <property type="match status" value="1"/>
</dbReference>
<keyword evidence="4 6" id="KW-0975">Bacterial flagellum</keyword>
<accession>A0A432W8L1</accession>
<dbReference type="GO" id="GO:0071978">
    <property type="term" value="P:bacterial-type flagellum-dependent swarming motility"/>
    <property type="evidence" value="ECO:0007669"/>
    <property type="project" value="TreeGrafter"/>
</dbReference>
<organism evidence="9 10">
    <name type="scientific">Aliidiomarina minuta</name>
    <dbReference type="NCBI Taxonomy" id="880057"/>
    <lineage>
        <taxon>Bacteria</taxon>
        <taxon>Pseudomonadati</taxon>
        <taxon>Pseudomonadota</taxon>
        <taxon>Gammaproteobacteria</taxon>
        <taxon>Alteromonadales</taxon>
        <taxon>Idiomarinaceae</taxon>
        <taxon>Aliidiomarina</taxon>
    </lineage>
</organism>
<dbReference type="AlphaFoldDB" id="A0A432W8L1"/>
<dbReference type="OrthoDB" id="9794148at2"/>
<evidence type="ECO:0000256" key="5">
    <source>
        <dbReference type="ARBA" id="ARBA00025933"/>
    </source>
</evidence>
<comment type="subunit">
    <text evidence="5 6">The basal body constitutes a major portion of the flagellar organelle and consists of four rings (L,P,S, and M) mounted on a central rod. The rod consists of about 26 subunits of FlgG in the distal portion, and FlgB, FlgC and FlgF are thought to build up the proximal portion of the rod with about 6 subunits each.</text>
</comment>
<evidence type="ECO:0000256" key="2">
    <source>
        <dbReference type="ARBA" id="ARBA00009677"/>
    </source>
</evidence>
<evidence type="ECO:0000256" key="3">
    <source>
        <dbReference type="ARBA" id="ARBA00017941"/>
    </source>
</evidence>
<dbReference type="Proteomes" id="UP000288293">
    <property type="component" value="Unassembled WGS sequence"/>
</dbReference>
<gene>
    <name evidence="9" type="primary">flgC</name>
    <name evidence="9" type="ORF">CWE09_06745</name>
</gene>
<dbReference type="InterPro" id="IPR019776">
    <property type="entry name" value="Flagellar_basal_body_rod_CS"/>
</dbReference>
<dbReference type="InterPro" id="IPR001444">
    <property type="entry name" value="Flag_bb_rod_N"/>
</dbReference>
<protein>
    <recommendedName>
        <fullName evidence="3 6">Flagellar basal-body rod protein FlgC</fullName>
    </recommendedName>
</protein>
<evidence type="ECO:0000313" key="9">
    <source>
        <dbReference type="EMBL" id="RUO26399.1"/>
    </source>
</evidence>
<dbReference type="Pfam" id="PF06429">
    <property type="entry name" value="Flg_bbr_C"/>
    <property type="match status" value="1"/>
</dbReference>
<evidence type="ECO:0000259" key="8">
    <source>
        <dbReference type="Pfam" id="PF06429"/>
    </source>
</evidence>
<reference evidence="9 10" key="1">
    <citation type="journal article" date="2011" name="Front. Microbiol.">
        <title>Genomic signatures of strain selection and enhancement in Bacillus atrophaeus var. globigii, a historical biowarfare simulant.</title>
        <authorList>
            <person name="Gibbons H.S."/>
            <person name="Broomall S.M."/>
            <person name="McNew L.A."/>
            <person name="Daligault H."/>
            <person name="Chapman C."/>
            <person name="Bruce D."/>
            <person name="Karavis M."/>
            <person name="Krepps M."/>
            <person name="McGregor P.A."/>
            <person name="Hong C."/>
            <person name="Park K.H."/>
            <person name="Akmal A."/>
            <person name="Feldman A."/>
            <person name="Lin J.S."/>
            <person name="Chang W.E."/>
            <person name="Higgs B.W."/>
            <person name="Demirev P."/>
            <person name="Lindquist J."/>
            <person name="Liem A."/>
            <person name="Fochler E."/>
            <person name="Read T.D."/>
            <person name="Tapia R."/>
            <person name="Johnson S."/>
            <person name="Bishop-Lilly K.A."/>
            <person name="Detter C."/>
            <person name="Han C."/>
            <person name="Sozhamannan S."/>
            <person name="Rosenzweig C.N."/>
            <person name="Skowronski E.W."/>
        </authorList>
    </citation>
    <scope>NUCLEOTIDE SEQUENCE [LARGE SCALE GENOMIC DNA]</scope>
    <source>
        <strain evidence="9 10">MLST1</strain>
    </source>
</reference>
<dbReference type="PANTHER" id="PTHR30435:SF29">
    <property type="entry name" value="FLAGELLAR BASAL-BODY ROD PROTEIN FLGC"/>
    <property type="match status" value="1"/>
</dbReference>
<dbReference type="PANTHER" id="PTHR30435">
    <property type="entry name" value="FLAGELLAR PROTEIN"/>
    <property type="match status" value="1"/>
</dbReference>
<sequence>MSLYNVFDVAGSAMSAQNMRLNVTASNLANANSVSSSAGETYRARHPVFAAHMQEAMSGRPGRESLLRQDSSVGVRVQGIVEDQKPLVVEYSPNHPMADDEGYIYKPNVNVMEEMANMMSASRNYQTNVQVADATKQLLTRTLRMGQQG</sequence>
<comment type="similarity">
    <text evidence="2">Belongs to the flagella basal body rod proteins family.</text>
</comment>
<dbReference type="EMBL" id="PIPL01000001">
    <property type="protein sequence ID" value="RUO26399.1"/>
    <property type="molecule type" value="Genomic_DNA"/>
</dbReference>
<keyword evidence="9" id="KW-0966">Cell projection</keyword>
<evidence type="ECO:0000259" key="7">
    <source>
        <dbReference type="Pfam" id="PF00460"/>
    </source>
</evidence>
<dbReference type="NCBIfam" id="TIGR01395">
    <property type="entry name" value="FlgC"/>
    <property type="match status" value="1"/>
</dbReference>
<dbReference type="Pfam" id="PF00460">
    <property type="entry name" value="Flg_bb_rod"/>
    <property type="match status" value="1"/>
</dbReference>
<evidence type="ECO:0000256" key="6">
    <source>
        <dbReference type="RuleBase" id="RU362062"/>
    </source>
</evidence>
<comment type="caution">
    <text evidence="9">The sequence shown here is derived from an EMBL/GenBank/DDBJ whole genome shotgun (WGS) entry which is preliminary data.</text>
</comment>
<name>A0A432W8L1_9GAMM</name>
<comment type="subcellular location">
    <subcellularLocation>
        <location evidence="1 6">Bacterial flagellum basal body</location>
    </subcellularLocation>
</comment>
<keyword evidence="9" id="KW-0969">Cilium</keyword>